<dbReference type="AlphaFoldDB" id="A0A255Z8M7"/>
<comment type="caution">
    <text evidence="2">The sequence shown here is derived from an EMBL/GenBank/DDBJ whole genome shotgun (WGS) entry which is preliminary data.</text>
</comment>
<protein>
    <recommendedName>
        <fullName evidence="4">DUF4402 domain-containing protein</fullName>
    </recommendedName>
</protein>
<keyword evidence="3" id="KW-1185">Reference proteome</keyword>
<dbReference type="InterPro" id="IPR025514">
    <property type="entry name" value="DUF4402"/>
</dbReference>
<proteinExistence type="predicted"/>
<gene>
    <name evidence="2" type="ORF">CHU95_00400</name>
</gene>
<organism evidence="2 3">
    <name type="scientific">Niveispirillum lacus</name>
    <dbReference type="NCBI Taxonomy" id="1981099"/>
    <lineage>
        <taxon>Bacteria</taxon>
        <taxon>Pseudomonadati</taxon>
        <taxon>Pseudomonadota</taxon>
        <taxon>Alphaproteobacteria</taxon>
        <taxon>Rhodospirillales</taxon>
        <taxon>Azospirillaceae</taxon>
        <taxon>Niveispirillum</taxon>
    </lineage>
</organism>
<feature type="chain" id="PRO_5012716582" description="DUF4402 domain-containing protein" evidence="1">
    <location>
        <begin position="26"/>
        <end position="187"/>
    </location>
</feature>
<evidence type="ECO:0000256" key="1">
    <source>
        <dbReference type="SAM" id="SignalP"/>
    </source>
</evidence>
<accession>A0A255Z8M7</accession>
<reference evidence="2 3" key="1">
    <citation type="submission" date="2017-07" db="EMBL/GenBank/DDBJ databases">
        <title>Niveispirillum cyanobacteriorum sp. nov., isolated from cyanobacterial aggregates in a eutrophic lake.</title>
        <authorList>
            <person name="Cai H."/>
        </authorList>
    </citation>
    <scope>NUCLEOTIDE SEQUENCE [LARGE SCALE GENOMIC DNA]</scope>
    <source>
        <strain evidence="3">TH1-14</strain>
    </source>
</reference>
<evidence type="ECO:0000313" key="2">
    <source>
        <dbReference type="EMBL" id="OYQ37806.1"/>
    </source>
</evidence>
<evidence type="ECO:0000313" key="3">
    <source>
        <dbReference type="Proteomes" id="UP000216998"/>
    </source>
</evidence>
<dbReference type="EMBL" id="NOXU01000010">
    <property type="protein sequence ID" value="OYQ37806.1"/>
    <property type="molecule type" value="Genomic_DNA"/>
</dbReference>
<sequence>MIMKRLSALLAATLLSSCTASPTLAAAGIGIPTSITLVPGLTIGSTTPLAAGTISKPSNTGITDYLTVGIGAGCSANVTAGSSLSILGTPSLGSAVITGTPGAAITVTTNSNQTTRNIAGPSSTAMEIGNLEHCLDSGTPISAGNNLTGAIGAGGSSTLKIGGRFAVSGSAPDGTYSGFIMVLVEYE</sequence>
<dbReference type="Proteomes" id="UP000216998">
    <property type="component" value="Unassembled WGS sequence"/>
</dbReference>
<dbReference type="Pfam" id="PF14352">
    <property type="entry name" value="DUF4402"/>
    <property type="match status" value="1"/>
</dbReference>
<keyword evidence="1" id="KW-0732">Signal</keyword>
<feature type="signal peptide" evidence="1">
    <location>
        <begin position="1"/>
        <end position="25"/>
    </location>
</feature>
<dbReference type="PROSITE" id="PS51257">
    <property type="entry name" value="PROKAR_LIPOPROTEIN"/>
    <property type="match status" value="1"/>
</dbReference>
<name>A0A255Z8M7_9PROT</name>
<evidence type="ECO:0008006" key="4">
    <source>
        <dbReference type="Google" id="ProtNLM"/>
    </source>
</evidence>
<dbReference type="RefSeq" id="WP_094452603.1">
    <property type="nucleotide sequence ID" value="NZ_NOXU01000010.1"/>
</dbReference>